<reference evidence="3 5" key="2">
    <citation type="submission" date="2024-07" db="EMBL/GenBank/DDBJ databases">
        <authorList>
            <person name="Akdeniz Z."/>
        </authorList>
    </citation>
    <scope>NUCLEOTIDE SEQUENCE [LARGE SCALE GENOMIC DNA]</scope>
</reference>
<organism evidence="2">
    <name type="scientific">Hexamita inflata</name>
    <dbReference type="NCBI Taxonomy" id="28002"/>
    <lineage>
        <taxon>Eukaryota</taxon>
        <taxon>Metamonada</taxon>
        <taxon>Diplomonadida</taxon>
        <taxon>Hexamitidae</taxon>
        <taxon>Hexamitinae</taxon>
        <taxon>Hexamita</taxon>
    </lineage>
</organism>
<dbReference type="EMBL" id="CAXDID020000512">
    <property type="protein sequence ID" value="CAL6098714.1"/>
    <property type="molecule type" value="Genomic_DNA"/>
</dbReference>
<evidence type="ECO:0000313" key="5">
    <source>
        <dbReference type="Proteomes" id="UP001642409"/>
    </source>
</evidence>
<dbReference type="Proteomes" id="UP001642409">
    <property type="component" value="Unassembled WGS sequence"/>
</dbReference>
<name>A0AA86UUE4_9EUKA</name>
<comment type="caution">
    <text evidence="2">The sequence shown here is derived from an EMBL/GenBank/DDBJ whole genome shotgun (WGS) entry which is preliminary data.</text>
</comment>
<protein>
    <submittedName>
        <fullName evidence="3">Hypothetical_protein</fullName>
    </submittedName>
</protein>
<evidence type="ECO:0000313" key="3">
    <source>
        <dbReference type="EMBL" id="CAL5991612.1"/>
    </source>
</evidence>
<dbReference type="EMBL" id="CATOUU010000985">
    <property type="protein sequence ID" value="CAI9965247.1"/>
    <property type="molecule type" value="Genomic_DNA"/>
</dbReference>
<dbReference type="AlphaFoldDB" id="A0AA86UUE4"/>
<sequence>MLSLILSFQLDLTTPCGWMLKSRIWRPYTPCTLNETHNLKDWEQYSGRDASILDFSTVNVFNLSRRAEGIYSVIDIGSSGVLQNAFLFVNSTLDLSAQRSDTLLVSVFDSVFGQLKNVSVTGFINITLNQAVITNVLLSKFIGSELGSVLTNCSSSLRFFVNGVETTSVSSFYTSVSVGAGQVLSSLVSSNKLFVKVFEIKYPTILSTNVYTSFDTTLYYNPFWDYYEGAYGQFAEYAQETMNMTVKYFKNNAELVLQKGDYDQVVYTGYTRSIAFFLNQYPVICNSNNYYDVVLKACVTASACTTASRFLLMDLCVSACPTGQFAVTITNAMCFYQCPMNKKYYKSGPTACTACSKNAYDTGCEASTTCTNSRLQFQSGCYKYCGVRANFDFNKCLCNNCA</sequence>
<keyword evidence="5" id="KW-1185">Reference proteome</keyword>
<reference evidence="2" key="1">
    <citation type="submission" date="2023-06" db="EMBL/GenBank/DDBJ databases">
        <authorList>
            <person name="Kurt Z."/>
        </authorList>
    </citation>
    <scope>NUCLEOTIDE SEQUENCE</scope>
</reference>
<proteinExistence type="predicted"/>
<evidence type="ECO:0000313" key="2">
    <source>
        <dbReference type="EMBL" id="CAI9965247.1"/>
    </source>
</evidence>
<accession>A0AA86UUE4</accession>
<gene>
    <name evidence="3" type="ORF">HINF_LOCUS12184</name>
    <name evidence="1" type="ORF">HINF_LOCUS42649</name>
    <name evidence="2" type="ORF">HINF_LOCUS52892</name>
    <name evidence="4" type="ORF">HINF_LOCUS69737</name>
</gene>
<evidence type="ECO:0000313" key="1">
    <source>
        <dbReference type="EMBL" id="CAI9955004.1"/>
    </source>
</evidence>
<evidence type="ECO:0000313" key="4">
    <source>
        <dbReference type="EMBL" id="CAL6098714.1"/>
    </source>
</evidence>
<dbReference type="EMBL" id="CAXDID020000027">
    <property type="protein sequence ID" value="CAL5991612.1"/>
    <property type="molecule type" value="Genomic_DNA"/>
</dbReference>
<dbReference type="EMBL" id="CATOUU010000854">
    <property type="protein sequence ID" value="CAI9955004.1"/>
    <property type="molecule type" value="Genomic_DNA"/>
</dbReference>